<dbReference type="PhylomeDB" id="A7T277"/>
<feature type="non-terminal residue" evidence="2">
    <location>
        <position position="52"/>
    </location>
</feature>
<evidence type="ECO:0000313" key="2">
    <source>
        <dbReference type="EMBL" id="EDO29938.1"/>
    </source>
</evidence>
<evidence type="ECO:0000313" key="3">
    <source>
        <dbReference type="Proteomes" id="UP000001593"/>
    </source>
</evidence>
<feature type="non-terminal residue" evidence="2">
    <location>
        <position position="1"/>
    </location>
</feature>
<protein>
    <recommendedName>
        <fullName evidence="1">VWA N-terminal domain-containing protein</fullName>
    </recommendedName>
</protein>
<keyword evidence="3" id="KW-1185">Reference proteome</keyword>
<dbReference type="InterPro" id="IPR013608">
    <property type="entry name" value="VWA_N"/>
</dbReference>
<gene>
    <name evidence="2" type="ORF">NEMVEDRAFT_v1g8784</name>
</gene>
<feature type="domain" description="VWA N-terminal" evidence="1">
    <location>
        <begin position="1"/>
        <end position="51"/>
    </location>
</feature>
<dbReference type="Proteomes" id="UP000001593">
    <property type="component" value="Unassembled WGS sequence"/>
</dbReference>
<dbReference type="EMBL" id="DS470211">
    <property type="protein sequence ID" value="EDO29938.1"/>
    <property type="molecule type" value="Genomic_DNA"/>
</dbReference>
<accession>A7T277</accession>
<organism evidence="2 3">
    <name type="scientific">Nematostella vectensis</name>
    <name type="common">Starlet sea anemone</name>
    <dbReference type="NCBI Taxonomy" id="45351"/>
    <lineage>
        <taxon>Eukaryota</taxon>
        <taxon>Metazoa</taxon>
        <taxon>Cnidaria</taxon>
        <taxon>Anthozoa</taxon>
        <taxon>Hexacorallia</taxon>
        <taxon>Actiniaria</taxon>
        <taxon>Edwardsiidae</taxon>
        <taxon>Nematostella</taxon>
    </lineage>
</organism>
<evidence type="ECO:0000259" key="1">
    <source>
        <dbReference type="Pfam" id="PF08399"/>
    </source>
</evidence>
<reference evidence="2 3" key="1">
    <citation type="journal article" date="2007" name="Science">
        <title>Sea anemone genome reveals ancestral eumetazoan gene repertoire and genomic organization.</title>
        <authorList>
            <person name="Putnam N.H."/>
            <person name="Srivastava M."/>
            <person name="Hellsten U."/>
            <person name="Dirks B."/>
            <person name="Chapman J."/>
            <person name="Salamov A."/>
            <person name="Terry A."/>
            <person name="Shapiro H."/>
            <person name="Lindquist E."/>
            <person name="Kapitonov V.V."/>
            <person name="Jurka J."/>
            <person name="Genikhovich G."/>
            <person name="Grigoriev I.V."/>
            <person name="Lucas S.M."/>
            <person name="Steele R.E."/>
            <person name="Finnerty J.R."/>
            <person name="Technau U."/>
            <person name="Martindale M.Q."/>
            <person name="Rokhsar D.S."/>
        </authorList>
    </citation>
    <scope>NUCLEOTIDE SEQUENCE [LARGE SCALE GENOMIC DNA]</scope>
    <source>
        <strain evidence="3">CH2 X CH6</strain>
    </source>
</reference>
<sequence>VNMTYSTVHVPTDVYKGSKVILNSAKWTEGLDKYFRENMEKEPSLLWQLAGT</sequence>
<dbReference type="InParanoid" id="A7T277"/>
<dbReference type="Pfam" id="PF08399">
    <property type="entry name" value="VWA_N"/>
    <property type="match status" value="1"/>
</dbReference>
<dbReference type="eggNOG" id="KOG2353">
    <property type="taxonomic scope" value="Eukaryota"/>
</dbReference>
<dbReference type="AlphaFoldDB" id="A7T277"/>
<dbReference type="STRING" id="45351.A7T277"/>
<dbReference type="HOGENOM" id="CLU_3093494_0_0_1"/>
<proteinExistence type="predicted"/>
<name>A7T277_NEMVE</name>